<dbReference type="NCBIfam" id="TIGR04183">
    <property type="entry name" value="Por_Secre_tail"/>
    <property type="match status" value="1"/>
</dbReference>
<evidence type="ECO:0000313" key="4">
    <source>
        <dbReference type="EMBL" id="QMW05843.1"/>
    </source>
</evidence>
<dbReference type="KEGG" id="sfol:H3H32_13565"/>
<organism evidence="4 5">
    <name type="scientific">Spirosoma foliorum</name>
    <dbReference type="NCBI Taxonomy" id="2710596"/>
    <lineage>
        <taxon>Bacteria</taxon>
        <taxon>Pseudomonadati</taxon>
        <taxon>Bacteroidota</taxon>
        <taxon>Cytophagia</taxon>
        <taxon>Cytophagales</taxon>
        <taxon>Cytophagaceae</taxon>
        <taxon>Spirosoma</taxon>
    </lineage>
</organism>
<name>A0A7G5H401_9BACT</name>
<dbReference type="RefSeq" id="WP_182463219.1">
    <property type="nucleotide sequence ID" value="NZ_CP059732.1"/>
</dbReference>
<feature type="signal peptide" evidence="1">
    <location>
        <begin position="1"/>
        <end position="19"/>
    </location>
</feature>
<feature type="domain" description="Right handed beta helix" evidence="2">
    <location>
        <begin position="212"/>
        <end position="372"/>
    </location>
</feature>
<dbReference type="InterPro" id="IPR012334">
    <property type="entry name" value="Pectin_lyas_fold"/>
</dbReference>
<dbReference type="SUPFAM" id="SSF51126">
    <property type="entry name" value="Pectin lyase-like"/>
    <property type="match status" value="1"/>
</dbReference>
<dbReference type="Gene3D" id="2.160.20.10">
    <property type="entry name" value="Single-stranded right-handed beta-helix, Pectin lyase-like"/>
    <property type="match status" value="1"/>
</dbReference>
<sequence>MKTALLLLICLFLIVRAIACQCDLTINKSGIYKAQQYPVQPGQIICVQAGTYTYLRFQDMQGTAAAPIKIINCGGKVTVGDPANYGGIQFYNCLYFKLTGSGDSQTPYGFLINQSGGGSGLAITNKSSDSEVEQVEIMNMAFAGIMAKTDPTCDPTTQRGGFTMYNVNIHDNYIHDVYGEGIYVGNSFWSAGMNKTCDNTSQVIYPHDVIGLKIYNNLIERSGAEGIQYGCAPNAQVYRNTVRNPGASPFSTYQDNGIQIGEGSGGFFYGNIITNAASAGLIILGHTGNLIVYNNVIANSGSNGIFCDNRTGSSVNTPAGFLQNTIVTTGKEGIKLYNENNINTIVNNILVNIWQNRYIAFGQGATATQNNNLTNSSIAAAQFVNASGLNFQLTNTSPAVNAGMNLSSWGITTDLLGTSRPAANAYDIGAYEYVSSSAREASPFETKLSATSMLVYPTPCRGELTIQLPTEAQIKELLVYDLNGRLVQSHLYYTNLESTVTKDMTELPVGSYVLRVSLADQQVYTTRFVKM</sequence>
<dbReference type="EMBL" id="CP059732">
    <property type="protein sequence ID" value="QMW05843.1"/>
    <property type="molecule type" value="Genomic_DNA"/>
</dbReference>
<evidence type="ECO:0000256" key="1">
    <source>
        <dbReference type="SAM" id="SignalP"/>
    </source>
</evidence>
<dbReference type="InterPro" id="IPR011050">
    <property type="entry name" value="Pectin_lyase_fold/virulence"/>
</dbReference>
<dbReference type="SMART" id="SM00710">
    <property type="entry name" value="PbH1"/>
    <property type="match status" value="6"/>
</dbReference>
<reference evidence="4 5" key="1">
    <citation type="submission" date="2020-07" db="EMBL/GenBank/DDBJ databases">
        <title>Spirosoma foliorum sp. nov., isolated from the leaves on the Nejang mountain Korea, Republic of.</title>
        <authorList>
            <person name="Ho H."/>
            <person name="Lee Y.-J."/>
            <person name="Nurcahyanto D.-A."/>
            <person name="Kim S.-G."/>
        </authorList>
    </citation>
    <scope>NUCLEOTIDE SEQUENCE [LARGE SCALE GENOMIC DNA]</scope>
    <source>
        <strain evidence="4 5">PL0136</strain>
    </source>
</reference>
<dbReference type="NCBIfam" id="NF041518">
    <property type="entry name" value="choice_anch_Q"/>
    <property type="match status" value="1"/>
</dbReference>
<proteinExistence type="predicted"/>
<dbReference type="InterPro" id="IPR039448">
    <property type="entry name" value="Beta_helix"/>
</dbReference>
<keyword evidence="5" id="KW-1185">Reference proteome</keyword>
<dbReference type="InterPro" id="IPR026444">
    <property type="entry name" value="Secre_tail"/>
</dbReference>
<feature type="domain" description="Secretion system C-terminal sorting" evidence="3">
    <location>
        <begin position="455"/>
        <end position="524"/>
    </location>
</feature>
<dbReference type="InterPro" id="IPR006626">
    <property type="entry name" value="PbH1"/>
</dbReference>
<evidence type="ECO:0000259" key="3">
    <source>
        <dbReference type="Pfam" id="PF18962"/>
    </source>
</evidence>
<feature type="chain" id="PRO_5028803761" evidence="1">
    <location>
        <begin position="20"/>
        <end position="531"/>
    </location>
</feature>
<evidence type="ECO:0000313" key="5">
    <source>
        <dbReference type="Proteomes" id="UP000515369"/>
    </source>
</evidence>
<gene>
    <name evidence="4" type="ORF">H3H32_13565</name>
</gene>
<evidence type="ECO:0000259" key="2">
    <source>
        <dbReference type="Pfam" id="PF13229"/>
    </source>
</evidence>
<dbReference type="Pfam" id="PF18962">
    <property type="entry name" value="Por_Secre_tail"/>
    <property type="match status" value="1"/>
</dbReference>
<dbReference type="AlphaFoldDB" id="A0A7G5H401"/>
<dbReference type="Pfam" id="PF13229">
    <property type="entry name" value="Beta_helix"/>
    <property type="match status" value="1"/>
</dbReference>
<dbReference type="InterPro" id="IPR059226">
    <property type="entry name" value="Choice_anch_Q_dom"/>
</dbReference>
<dbReference type="Proteomes" id="UP000515369">
    <property type="component" value="Chromosome"/>
</dbReference>
<protein>
    <submittedName>
        <fullName evidence="4">Right-handed parallel beta-helix repeat-containing protein</fullName>
    </submittedName>
</protein>
<accession>A0A7G5H401</accession>
<keyword evidence="1" id="KW-0732">Signal</keyword>